<evidence type="ECO:0000256" key="1">
    <source>
        <dbReference type="SAM" id="MobiDB-lite"/>
    </source>
</evidence>
<gene>
    <name evidence="2" type="ORF">BG844_14145</name>
</gene>
<reference evidence="2 3" key="1">
    <citation type="submission" date="2016-09" db="EMBL/GenBank/DDBJ databases">
        <title>Couchioplanes caeruleus draft genome sequence.</title>
        <authorList>
            <person name="Sheehan J."/>
            <person name="Caffrey P."/>
        </authorList>
    </citation>
    <scope>NUCLEOTIDE SEQUENCE [LARGE SCALE GENOMIC DNA]</scope>
    <source>
        <strain evidence="2 3">DSM 43634</strain>
    </source>
</reference>
<keyword evidence="3" id="KW-1185">Reference proteome</keyword>
<protein>
    <submittedName>
        <fullName evidence="2">Uncharacterized protein</fullName>
    </submittedName>
</protein>
<name>A0A1K0FLC6_9ACTN</name>
<proteinExistence type="predicted"/>
<evidence type="ECO:0000313" key="2">
    <source>
        <dbReference type="EMBL" id="OJF13653.1"/>
    </source>
</evidence>
<accession>A0A1K0FLC6</accession>
<evidence type="ECO:0000313" key="3">
    <source>
        <dbReference type="Proteomes" id="UP000182486"/>
    </source>
</evidence>
<comment type="caution">
    <text evidence="2">The sequence shown here is derived from an EMBL/GenBank/DDBJ whole genome shotgun (WGS) entry which is preliminary data.</text>
</comment>
<dbReference type="EMBL" id="MEIA01000141">
    <property type="protein sequence ID" value="OJF13653.1"/>
    <property type="molecule type" value="Genomic_DNA"/>
</dbReference>
<dbReference type="RefSeq" id="WP_071805788.1">
    <property type="nucleotide sequence ID" value="NZ_MEIA01000141.1"/>
</dbReference>
<dbReference type="AlphaFoldDB" id="A0A1K0FLC6"/>
<dbReference type="Proteomes" id="UP000182486">
    <property type="component" value="Unassembled WGS sequence"/>
</dbReference>
<organism evidence="2 3">
    <name type="scientific">Couchioplanes caeruleus subsp. caeruleus</name>
    <dbReference type="NCBI Taxonomy" id="56427"/>
    <lineage>
        <taxon>Bacteria</taxon>
        <taxon>Bacillati</taxon>
        <taxon>Actinomycetota</taxon>
        <taxon>Actinomycetes</taxon>
        <taxon>Micromonosporales</taxon>
        <taxon>Micromonosporaceae</taxon>
        <taxon>Couchioplanes</taxon>
    </lineage>
</organism>
<sequence length="233" mass="25160">MKDDAKLSLVFSNSSGRLWALVQRAIRQAGFRIEDDGIRLLDKGQRSVEGLASGFENVVTMDLILTMRKCPDETRECPDETRVLQEIESAEAAAAGCSDEWAAMVWVTGTDSATRPAEDLADLAGDGAPVHVCIYRVPAGEQRSDKPRGEVIFRDLLPAGRWAAIKRQVQAAGPVQACSTPASRFALLTPDEIYVELDGCRRILAPASPRGDDTSSDTLRQAPAALPALLSKP</sequence>
<feature type="region of interest" description="Disordered" evidence="1">
    <location>
        <begin position="206"/>
        <end position="233"/>
    </location>
</feature>
<feature type="compositionally biased region" description="Low complexity" evidence="1">
    <location>
        <begin position="222"/>
        <end position="233"/>
    </location>
</feature>